<gene>
    <name evidence="4" type="ORF">PIGHUM_03860</name>
</gene>
<keyword evidence="2" id="KW-1133">Transmembrane helix</keyword>
<feature type="domain" description="Anti-sigma K factor RskA C-terminal" evidence="3">
    <location>
        <begin position="34"/>
        <end position="154"/>
    </location>
</feature>
<evidence type="ECO:0000256" key="2">
    <source>
        <dbReference type="SAM" id="Phobius"/>
    </source>
</evidence>
<dbReference type="GO" id="GO:0005886">
    <property type="term" value="C:plasma membrane"/>
    <property type="evidence" value="ECO:0007669"/>
    <property type="project" value="InterPro"/>
</dbReference>
<evidence type="ECO:0000313" key="4">
    <source>
        <dbReference type="EMBL" id="VCU71770.1"/>
    </source>
</evidence>
<dbReference type="RefSeq" id="WP_160142357.1">
    <property type="nucleotide sequence ID" value="NZ_UWPJ01000029.1"/>
</dbReference>
<feature type="region of interest" description="Disordered" evidence="1">
    <location>
        <begin position="140"/>
        <end position="163"/>
    </location>
</feature>
<dbReference type="OrthoDB" id="8617430at2"/>
<evidence type="ECO:0000313" key="5">
    <source>
        <dbReference type="Proteomes" id="UP000277294"/>
    </source>
</evidence>
<evidence type="ECO:0000259" key="3">
    <source>
        <dbReference type="Pfam" id="PF10099"/>
    </source>
</evidence>
<protein>
    <submittedName>
        <fullName evidence="4">Anti-sigma-K factor rskA</fullName>
    </submittedName>
</protein>
<keyword evidence="2" id="KW-0812">Transmembrane</keyword>
<sequence>MALPDPLARDALSARPAHPWGWGGICLWRAIAAGLLVCMVLAACATLLFIRATIRTQILAALEDRDGNTALILVTAPYGNLRTRPLTDLHVLAGDKALELWALPAGGSPRSLGLLAPGGGLLKIEPGSLDGVPAVAVSLEPPGGSPNGRPSGPVILLGRTQQL</sequence>
<keyword evidence="2" id="KW-0472">Membrane</keyword>
<keyword evidence="5" id="KW-1185">Reference proteome</keyword>
<accession>A0A3P4B817</accession>
<name>A0A3P4B817_9BURK</name>
<dbReference type="EMBL" id="UWPJ01000029">
    <property type="protein sequence ID" value="VCU71770.1"/>
    <property type="molecule type" value="Genomic_DNA"/>
</dbReference>
<feature type="transmembrane region" description="Helical" evidence="2">
    <location>
        <begin position="20"/>
        <end position="50"/>
    </location>
</feature>
<proteinExistence type="predicted"/>
<dbReference type="AlphaFoldDB" id="A0A3P4B817"/>
<organism evidence="4 5">
    <name type="scientific">Pigmentiphaga humi</name>
    <dbReference type="NCBI Taxonomy" id="2478468"/>
    <lineage>
        <taxon>Bacteria</taxon>
        <taxon>Pseudomonadati</taxon>
        <taxon>Pseudomonadota</taxon>
        <taxon>Betaproteobacteria</taxon>
        <taxon>Burkholderiales</taxon>
        <taxon>Alcaligenaceae</taxon>
        <taxon>Pigmentiphaga</taxon>
    </lineage>
</organism>
<evidence type="ECO:0000256" key="1">
    <source>
        <dbReference type="SAM" id="MobiDB-lite"/>
    </source>
</evidence>
<dbReference type="Pfam" id="PF10099">
    <property type="entry name" value="RskA_C"/>
    <property type="match status" value="1"/>
</dbReference>
<dbReference type="InterPro" id="IPR018764">
    <property type="entry name" value="RskA_C"/>
</dbReference>
<dbReference type="Proteomes" id="UP000277294">
    <property type="component" value="Unassembled WGS sequence"/>
</dbReference>
<reference evidence="4 5" key="1">
    <citation type="submission" date="2018-10" db="EMBL/GenBank/DDBJ databases">
        <authorList>
            <person name="Criscuolo A."/>
        </authorList>
    </citation>
    <scope>NUCLEOTIDE SEQUENCE [LARGE SCALE GENOMIC DNA]</scope>
    <source>
        <strain evidence="4">DnA1</strain>
    </source>
</reference>